<dbReference type="PANTHER" id="PTHR36183:SF2">
    <property type="entry name" value="BETA-GLUCURONIDASE C-TERMINAL DOMAIN-CONTAINING PROTEIN"/>
    <property type="match status" value="1"/>
</dbReference>
<dbReference type="Proteomes" id="UP000473826">
    <property type="component" value="Unassembled WGS sequence"/>
</dbReference>
<feature type="compositionally biased region" description="Polar residues" evidence="1">
    <location>
        <begin position="378"/>
        <end position="390"/>
    </location>
</feature>
<feature type="region of interest" description="Disordered" evidence="1">
    <location>
        <begin position="405"/>
        <end position="447"/>
    </location>
</feature>
<dbReference type="InterPro" id="IPR017853">
    <property type="entry name" value="GH"/>
</dbReference>
<dbReference type="PANTHER" id="PTHR36183">
    <property type="entry name" value="BETA-GLUCURONIDASE"/>
    <property type="match status" value="1"/>
</dbReference>
<evidence type="ECO:0000313" key="2">
    <source>
        <dbReference type="EMBL" id="TXT10651.1"/>
    </source>
</evidence>
<dbReference type="InterPro" id="IPR052974">
    <property type="entry name" value="GH79_Enzymes"/>
</dbReference>
<protein>
    <recommendedName>
        <fullName evidence="4">Beta-glucuronidase C-terminal domain-containing protein</fullName>
    </recommendedName>
</protein>
<feature type="region of interest" description="Disordered" evidence="1">
    <location>
        <begin position="544"/>
        <end position="574"/>
    </location>
</feature>
<dbReference type="AlphaFoldDB" id="A0A7D8UZD2"/>
<feature type="region of interest" description="Disordered" evidence="1">
    <location>
        <begin position="370"/>
        <end position="390"/>
    </location>
</feature>
<reference evidence="2 3" key="1">
    <citation type="journal article" date="2019" name="PLoS Genet.">
        <title>Convergent evolution of linked mating-type loci in basidiomycete fungi.</title>
        <authorList>
            <person name="Sun S."/>
            <person name="Coelho M.A."/>
            <person name="Heitman J."/>
            <person name="Nowrousian M."/>
        </authorList>
    </citation>
    <scope>NUCLEOTIDE SEQUENCE [LARGE SCALE GENOMIC DNA]</scope>
    <source>
        <strain evidence="2 3">CBS 4282</strain>
    </source>
</reference>
<evidence type="ECO:0000256" key="1">
    <source>
        <dbReference type="SAM" id="MobiDB-lite"/>
    </source>
</evidence>
<feature type="compositionally biased region" description="Polar residues" evidence="1">
    <location>
        <begin position="503"/>
        <end position="513"/>
    </location>
</feature>
<sequence>MALAPINALTLYTPTSTVTTITLTPTQAATANPPVWTGHAAYDPTVLIPPAPPSPPVTRVDVPIPADPVGAGFQLSIPQHGNFLGFSIELSVATAVMGKNAGKLEPAFLNYMVNLKNRARAGPIIRVGGNTQDSSSLSLTSFANGVAVEKIKQGPKITSTPIVSYSLDLLHLMANITSLVGIDWFFGLPFNSTTIPTHEAALVAKTALSVLGPKLRALSLGNEPDLYAGHQERDPSYNLQAYLGEFTQVRTDVLSAISEQSLLAGPSVCCSVEGFDIGDVLSAGWLTTNAPYLSYVTIQRYPYNNCGVNGKVVDPQAIFSSYLSHTGPQALTSLYLEASNAAQAVGKPIIMQEMNTASCGGSPASVTALAPRSGWPTGRSSLRGQTFPQPSCTSVVKTSTIIPSLPRHPRRTATAGPPDRCTTLPSSLLRPLAPPTPPRSLTCSDPPTPALLTPPTSSTRVASLSVPCCSTTFQTPPARQIIPPPSASTAAQSPTTSTCAISGRSTLLSTTISPGRDRRSAPTSKATAVCTETSTRRRWHAATACATSSYRPPPSPLCSSPRRRSTSRRQCRMP</sequence>
<evidence type="ECO:0000313" key="3">
    <source>
        <dbReference type="Proteomes" id="UP000473826"/>
    </source>
</evidence>
<comment type="caution">
    <text evidence="2">The sequence shown here is derived from an EMBL/GenBank/DDBJ whole genome shotgun (WGS) entry which is preliminary data.</text>
</comment>
<gene>
    <name evidence="2" type="ORF">VHUM_02156</name>
</gene>
<feature type="compositionally biased region" description="Low complexity" evidence="1">
    <location>
        <begin position="487"/>
        <end position="500"/>
    </location>
</feature>
<proteinExistence type="predicted"/>
<organism evidence="2 3">
    <name type="scientific">Vanrija humicola</name>
    <name type="common">Yeast</name>
    <name type="synonym">Cryptococcus humicola</name>
    <dbReference type="NCBI Taxonomy" id="5417"/>
    <lineage>
        <taxon>Eukaryota</taxon>
        <taxon>Fungi</taxon>
        <taxon>Dikarya</taxon>
        <taxon>Basidiomycota</taxon>
        <taxon>Agaricomycotina</taxon>
        <taxon>Tremellomycetes</taxon>
        <taxon>Trichosporonales</taxon>
        <taxon>Trichosporonaceae</taxon>
        <taxon>Vanrija</taxon>
    </lineage>
</organism>
<feature type="region of interest" description="Disordered" evidence="1">
    <location>
        <begin position="476"/>
        <end position="532"/>
    </location>
</feature>
<evidence type="ECO:0008006" key="4">
    <source>
        <dbReference type="Google" id="ProtNLM"/>
    </source>
</evidence>
<dbReference type="SUPFAM" id="SSF51445">
    <property type="entry name" value="(Trans)glycosidases"/>
    <property type="match status" value="1"/>
</dbReference>
<name>A0A7D8UZD2_VANHU</name>
<dbReference type="EMBL" id="QKWK01000005">
    <property type="protein sequence ID" value="TXT10651.1"/>
    <property type="molecule type" value="Genomic_DNA"/>
</dbReference>
<keyword evidence="3" id="KW-1185">Reference proteome</keyword>
<dbReference type="Gene3D" id="3.20.20.80">
    <property type="entry name" value="Glycosidases"/>
    <property type="match status" value="1"/>
</dbReference>
<feature type="compositionally biased region" description="Polar residues" evidence="1">
    <location>
        <begin position="521"/>
        <end position="532"/>
    </location>
</feature>
<feature type="compositionally biased region" description="Basic residues" evidence="1">
    <location>
        <begin position="561"/>
        <end position="574"/>
    </location>
</feature>
<accession>A0A7D8UZD2</accession>
<dbReference type="OrthoDB" id="2796951at2759"/>
<feature type="compositionally biased region" description="Low complexity" evidence="1">
    <location>
        <begin position="422"/>
        <end position="431"/>
    </location>
</feature>